<evidence type="ECO:0000313" key="3">
    <source>
        <dbReference type="Proteomes" id="UP000278807"/>
    </source>
</evidence>
<accession>A0A0R3TE48</accession>
<gene>
    <name evidence="2" type="ORF">HNAJ_LOCUS5336</name>
</gene>
<organism evidence="4">
    <name type="scientific">Rodentolepis nana</name>
    <name type="common">Dwarf tapeworm</name>
    <name type="synonym">Hymenolepis nana</name>
    <dbReference type="NCBI Taxonomy" id="102285"/>
    <lineage>
        <taxon>Eukaryota</taxon>
        <taxon>Metazoa</taxon>
        <taxon>Spiralia</taxon>
        <taxon>Lophotrochozoa</taxon>
        <taxon>Platyhelminthes</taxon>
        <taxon>Cestoda</taxon>
        <taxon>Eucestoda</taxon>
        <taxon>Cyclophyllidea</taxon>
        <taxon>Hymenolepididae</taxon>
        <taxon>Rodentolepis</taxon>
    </lineage>
</organism>
<dbReference type="EMBL" id="UZAE01004447">
    <property type="protein sequence ID" value="VDO01196.1"/>
    <property type="molecule type" value="Genomic_DNA"/>
</dbReference>
<reference evidence="4" key="1">
    <citation type="submission" date="2017-02" db="UniProtKB">
        <authorList>
            <consortium name="WormBaseParasite"/>
        </authorList>
    </citation>
    <scope>IDENTIFICATION</scope>
</reference>
<dbReference type="WBParaSite" id="HNAJ_0000533701-mRNA-1">
    <property type="protein sequence ID" value="HNAJ_0000533701-mRNA-1"/>
    <property type="gene ID" value="HNAJ_0000533701"/>
</dbReference>
<evidence type="ECO:0000313" key="4">
    <source>
        <dbReference type="WBParaSite" id="HNAJ_0000533701-mRNA-1"/>
    </source>
</evidence>
<feature type="compositionally biased region" description="Pro residues" evidence="1">
    <location>
        <begin position="40"/>
        <end position="51"/>
    </location>
</feature>
<feature type="compositionally biased region" description="Basic residues" evidence="1">
    <location>
        <begin position="10"/>
        <end position="20"/>
    </location>
</feature>
<protein>
    <submittedName>
        <fullName evidence="2 4">Uncharacterized protein</fullName>
    </submittedName>
</protein>
<reference evidence="2 3" key="2">
    <citation type="submission" date="2018-11" db="EMBL/GenBank/DDBJ databases">
        <authorList>
            <consortium name="Pathogen Informatics"/>
        </authorList>
    </citation>
    <scope>NUCLEOTIDE SEQUENCE [LARGE SCALE GENOMIC DNA]</scope>
</reference>
<dbReference type="Proteomes" id="UP000278807">
    <property type="component" value="Unassembled WGS sequence"/>
</dbReference>
<sequence length="87" mass="9402">MTALSVRDAAKRKPGCRRSVRVPSSYTPLPNSPSPIHLPRLPPPLPRPPSPAQILPNPAKCFNYAPPRPTQRDFPLESAAKGSNGNV</sequence>
<name>A0A0R3TE48_RODNA</name>
<proteinExistence type="predicted"/>
<keyword evidence="3" id="KW-1185">Reference proteome</keyword>
<feature type="region of interest" description="Disordered" evidence="1">
    <location>
        <begin position="1"/>
        <end position="87"/>
    </location>
</feature>
<dbReference type="AlphaFoldDB" id="A0A0R3TE48"/>
<evidence type="ECO:0000313" key="2">
    <source>
        <dbReference type="EMBL" id="VDO01196.1"/>
    </source>
</evidence>
<evidence type="ECO:0000256" key="1">
    <source>
        <dbReference type="SAM" id="MobiDB-lite"/>
    </source>
</evidence>